<accession>A0A7W9UPR5</accession>
<dbReference type="PANTHER" id="PTHR33361">
    <property type="entry name" value="GLR0591 PROTEIN"/>
    <property type="match status" value="1"/>
</dbReference>
<protein>
    <submittedName>
        <fullName evidence="1">Uncharacterized protein (DUF885 family)</fullName>
    </submittedName>
</protein>
<dbReference type="RefSeq" id="WP_184962615.1">
    <property type="nucleotide sequence ID" value="NZ_JACHJK010000002.1"/>
</dbReference>
<dbReference type="PANTHER" id="PTHR33361:SF2">
    <property type="entry name" value="DUF885 DOMAIN-CONTAINING PROTEIN"/>
    <property type="match status" value="1"/>
</dbReference>
<name>A0A7W9UPR5_9ACTN</name>
<organism evidence="1 2">
    <name type="scientific">Streptomyces echinatus</name>
    <dbReference type="NCBI Taxonomy" id="67293"/>
    <lineage>
        <taxon>Bacteria</taxon>
        <taxon>Bacillati</taxon>
        <taxon>Actinomycetota</taxon>
        <taxon>Actinomycetes</taxon>
        <taxon>Kitasatosporales</taxon>
        <taxon>Streptomycetaceae</taxon>
        <taxon>Streptomyces</taxon>
    </lineage>
</organism>
<gene>
    <name evidence="1" type="ORF">FHS34_001630</name>
</gene>
<keyword evidence="2" id="KW-1185">Reference proteome</keyword>
<reference evidence="1 2" key="1">
    <citation type="submission" date="2020-08" db="EMBL/GenBank/DDBJ databases">
        <title>Genomic Encyclopedia of Type Strains, Phase III (KMG-III): the genomes of soil and plant-associated and newly described type strains.</title>
        <authorList>
            <person name="Whitman W."/>
        </authorList>
    </citation>
    <scope>NUCLEOTIDE SEQUENCE [LARGE SCALE GENOMIC DNA]</scope>
    <source>
        <strain evidence="1 2">CECT 3313</strain>
    </source>
</reference>
<evidence type="ECO:0000313" key="2">
    <source>
        <dbReference type="Proteomes" id="UP000585836"/>
    </source>
</evidence>
<proteinExistence type="predicted"/>
<dbReference type="Proteomes" id="UP000585836">
    <property type="component" value="Unassembled WGS sequence"/>
</dbReference>
<dbReference type="Pfam" id="PF05960">
    <property type="entry name" value="DUF885"/>
    <property type="match status" value="1"/>
</dbReference>
<dbReference type="InterPro" id="IPR010281">
    <property type="entry name" value="DUF885"/>
</dbReference>
<comment type="caution">
    <text evidence="1">The sequence shown here is derived from an EMBL/GenBank/DDBJ whole genome shotgun (WGS) entry which is preliminary data.</text>
</comment>
<sequence>MSETRITLPRQIADAYVDDLIALDPITGTYLGVKESSSKLPDYSPAGAEAQAELARATLARLDEAERQPGADSDVERRCARLLRERLTAELAVHDADEHLRRIGNMGTPGHSVRDVFTVTPADTEEDWAAIAERLRAVPGAVAGYRASLELGLERKLFAAPRPTATYIDQLTEWTDTDGKGRGWYEDFAAAGPQALRAELDQAAQAATGALAQLRDWLRDVYAPAIESTPNVVGRERYARWSRYFNGTDLDLDEAYAYGWAEFHRILGAMKEEAEKILPGAGTPWVALAHLDEHGRHIEGVDEVREWLQGLMDKAIEELDGTHFELAERVRRVESRIAPPGGAAAPYYTAPSEDFSRPGRTWLPTMGLTRFPVYDLVSTWYHEGVPGHHLQLAQWAHVARDLSRYQATIGIVSANAEGWALYAERLMDELGYLTDPEERLGYLDAQMMRAARVIVDIGMHLELEIPADSPFHPGERWTPELAQEFFGAHSSRPADFVESELTRYLTIPGQAIGYKLGERAWLLGRDRARERRGDAFDLKAWHMAALSQGSLGLDDLVDELSQL</sequence>
<dbReference type="EMBL" id="JACHJK010000002">
    <property type="protein sequence ID" value="MBB5926176.1"/>
    <property type="molecule type" value="Genomic_DNA"/>
</dbReference>
<evidence type="ECO:0000313" key="1">
    <source>
        <dbReference type="EMBL" id="MBB5926176.1"/>
    </source>
</evidence>
<dbReference type="AlphaFoldDB" id="A0A7W9UPR5"/>